<keyword evidence="5" id="KW-0998">Cell outer membrane</keyword>
<dbReference type="RefSeq" id="WP_128764469.1">
    <property type="nucleotide sequence ID" value="NZ_JBHUOO010000023.1"/>
</dbReference>
<name>A0A4Q0PFQ7_9FLAO</name>
<evidence type="ECO:0000259" key="7">
    <source>
        <dbReference type="Pfam" id="PF14322"/>
    </source>
</evidence>
<dbReference type="Pfam" id="PF07980">
    <property type="entry name" value="SusD_RagB"/>
    <property type="match status" value="1"/>
</dbReference>
<feature type="domain" description="SusD-like N-terminal" evidence="7">
    <location>
        <begin position="69"/>
        <end position="222"/>
    </location>
</feature>
<dbReference type="AlphaFoldDB" id="A0A4Q0PFQ7"/>
<dbReference type="Gene3D" id="1.25.40.390">
    <property type="match status" value="1"/>
</dbReference>
<evidence type="ECO:0000313" key="9">
    <source>
        <dbReference type="Proteomes" id="UP000289859"/>
    </source>
</evidence>
<dbReference type="InterPro" id="IPR033985">
    <property type="entry name" value="SusD-like_N"/>
</dbReference>
<evidence type="ECO:0000256" key="3">
    <source>
        <dbReference type="ARBA" id="ARBA00022729"/>
    </source>
</evidence>
<dbReference type="OrthoDB" id="653598at2"/>
<dbReference type="InterPro" id="IPR012944">
    <property type="entry name" value="SusD_RagB_dom"/>
</dbReference>
<gene>
    <name evidence="8" type="ORF">DSM02_828</name>
</gene>
<dbReference type="EMBL" id="QOVK01000002">
    <property type="protein sequence ID" value="RXG25661.1"/>
    <property type="molecule type" value="Genomic_DNA"/>
</dbReference>
<dbReference type="InterPro" id="IPR011990">
    <property type="entry name" value="TPR-like_helical_dom_sf"/>
</dbReference>
<dbReference type="Proteomes" id="UP000289859">
    <property type="component" value="Unassembled WGS sequence"/>
</dbReference>
<accession>A0A4Q0PFQ7</accession>
<comment type="caution">
    <text evidence="8">The sequence shown here is derived from an EMBL/GenBank/DDBJ whole genome shotgun (WGS) entry which is preliminary data.</text>
</comment>
<feature type="domain" description="RagB/SusD" evidence="6">
    <location>
        <begin position="357"/>
        <end position="436"/>
    </location>
</feature>
<evidence type="ECO:0000256" key="4">
    <source>
        <dbReference type="ARBA" id="ARBA00023136"/>
    </source>
</evidence>
<evidence type="ECO:0000313" key="8">
    <source>
        <dbReference type="EMBL" id="RXG25661.1"/>
    </source>
</evidence>
<keyword evidence="4" id="KW-0472">Membrane</keyword>
<keyword evidence="9" id="KW-1185">Reference proteome</keyword>
<evidence type="ECO:0000256" key="5">
    <source>
        <dbReference type="ARBA" id="ARBA00023237"/>
    </source>
</evidence>
<sequence>MNFKTIYSGIISFVIIGSLTVSCDDDFLEVTPKGSLIAESVYDYDLLLDDPLLREASNVTVPMGDEVAAVEPFYSTIELRARRLFKWEAEIYNSDQTPQELQTSMTSLYSYNKIINEVGATVDGTDELRAQLEAEARVGRALSYFILINYYGKPYDAATASSDLGFPIIEYSDISSTDFTRNTVQEVYDFIIDDIEMALPFLPRTVKDRNRVSAATAEALYGKVLIFQHRFDEALVHLDLALDYTANTQVELGIYDYNEEFLDGGVFTPASPFFGPATVNRNLNKEVLYDKGFVNSWSFVQNEFVINPETAALFNPSDLRLNFYSDAEFFGFEPFYPKGMLRKMGPLFQEFGIFLPDIYLLNIEATARLGFLEDSVSKLEIFRANRMPVEDTEVPSAIATDKDKLVTFIFEERMRELALTGYRWFDMRRLSVDPDYSDLVSYTHKLYNEEGEVLETYELTPDRFVLRFGDLVLSQNPNLTENP</sequence>
<comment type="subcellular location">
    <subcellularLocation>
        <location evidence="1">Cell outer membrane</location>
    </subcellularLocation>
</comment>
<keyword evidence="3" id="KW-0732">Signal</keyword>
<dbReference type="Pfam" id="PF14322">
    <property type="entry name" value="SusD-like_3"/>
    <property type="match status" value="1"/>
</dbReference>
<protein>
    <submittedName>
        <fullName evidence="8">SusD-like starch-binding protein associating with outer membrane</fullName>
    </submittedName>
</protein>
<dbReference type="SUPFAM" id="SSF48452">
    <property type="entry name" value="TPR-like"/>
    <property type="match status" value="1"/>
</dbReference>
<evidence type="ECO:0000259" key="6">
    <source>
        <dbReference type="Pfam" id="PF07980"/>
    </source>
</evidence>
<organism evidence="8 9">
    <name type="scientific">Leeuwenhoekiella polynyae</name>
    <dbReference type="NCBI Taxonomy" id="1550906"/>
    <lineage>
        <taxon>Bacteria</taxon>
        <taxon>Pseudomonadati</taxon>
        <taxon>Bacteroidota</taxon>
        <taxon>Flavobacteriia</taxon>
        <taxon>Flavobacteriales</taxon>
        <taxon>Flavobacteriaceae</taxon>
        <taxon>Leeuwenhoekiella</taxon>
    </lineage>
</organism>
<reference evidence="8 9" key="1">
    <citation type="submission" date="2018-07" db="EMBL/GenBank/DDBJ databases">
        <title>Leeuwenhoekiella genomics.</title>
        <authorList>
            <person name="Tahon G."/>
            <person name="Willems A."/>
        </authorList>
    </citation>
    <scope>NUCLEOTIDE SEQUENCE [LARGE SCALE GENOMIC DNA]</scope>
    <source>
        <strain evidence="8 9">LMG 29608</strain>
    </source>
</reference>
<evidence type="ECO:0000256" key="1">
    <source>
        <dbReference type="ARBA" id="ARBA00004442"/>
    </source>
</evidence>
<proteinExistence type="inferred from homology"/>
<comment type="similarity">
    <text evidence="2">Belongs to the SusD family.</text>
</comment>
<evidence type="ECO:0000256" key="2">
    <source>
        <dbReference type="ARBA" id="ARBA00006275"/>
    </source>
</evidence>
<dbReference type="PROSITE" id="PS51257">
    <property type="entry name" value="PROKAR_LIPOPROTEIN"/>
    <property type="match status" value="1"/>
</dbReference>
<dbReference type="GO" id="GO:0009279">
    <property type="term" value="C:cell outer membrane"/>
    <property type="evidence" value="ECO:0007669"/>
    <property type="project" value="UniProtKB-SubCell"/>
</dbReference>